<dbReference type="Pfam" id="PF13622">
    <property type="entry name" value="4HBT_3"/>
    <property type="match status" value="1"/>
</dbReference>
<evidence type="ECO:0000259" key="4">
    <source>
        <dbReference type="Pfam" id="PF13622"/>
    </source>
</evidence>
<dbReference type="EMBL" id="VFON01000001">
    <property type="protein sequence ID" value="TQL42180.1"/>
    <property type="molecule type" value="Genomic_DNA"/>
</dbReference>
<keyword evidence="2" id="KW-0378">Hydrolase</keyword>
<dbReference type="RefSeq" id="WP_141885670.1">
    <property type="nucleotide sequence ID" value="NZ_BAAAUY010000023.1"/>
</dbReference>
<dbReference type="GO" id="GO:0047617">
    <property type="term" value="F:fatty acyl-CoA hydrolase activity"/>
    <property type="evidence" value="ECO:0007669"/>
    <property type="project" value="InterPro"/>
</dbReference>
<dbReference type="InterPro" id="IPR049449">
    <property type="entry name" value="TesB_ACOT8-like_N"/>
</dbReference>
<dbReference type="CDD" id="cd03444">
    <property type="entry name" value="Thioesterase_II_repeat1"/>
    <property type="match status" value="1"/>
</dbReference>
<evidence type="ECO:0000259" key="3">
    <source>
        <dbReference type="Pfam" id="PF02551"/>
    </source>
</evidence>
<dbReference type="InterPro" id="IPR003703">
    <property type="entry name" value="Acyl_CoA_thio"/>
</dbReference>
<dbReference type="Pfam" id="PF02551">
    <property type="entry name" value="Acyl_CoA_thio"/>
    <property type="match status" value="1"/>
</dbReference>
<evidence type="ECO:0000313" key="6">
    <source>
        <dbReference type="Proteomes" id="UP000319094"/>
    </source>
</evidence>
<feature type="domain" description="Acyl-CoA thioesterase 2 C-terminal" evidence="3">
    <location>
        <begin position="216"/>
        <end position="301"/>
    </location>
</feature>
<accession>A0A542Y277</accession>
<dbReference type="PANTHER" id="PTHR11066">
    <property type="entry name" value="ACYL-COA THIOESTERASE"/>
    <property type="match status" value="1"/>
</dbReference>
<dbReference type="AlphaFoldDB" id="A0A542Y277"/>
<evidence type="ECO:0000313" key="5">
    <source>
        <dbReference type="EMBL" id="TQL42180.1"/>
    </source>
</evidence>
<name>A0A542Y277_9MICO</name>
<dbReference type="InterPro" id="IPR042171">
    <property type="entry name" value="Acyl-CoA_hotdog"/>
</dbReference>
<keyword evidence="6" id="KW-1185">Reference proteome</keyword>
<comment type="caution">
    <text evidence="5">The sequence shown here is derived from an EMBL/GenBank/DDBJ whole genome shotgun (WGS) entry which is preliminary data.</text>
</comment>
<dbReference type="Gene3D" id="2.40.160.210">
    <property type="entry name" value="Acyl-CoA thioesterase, double hotdog domain"/>
    <property type="match status" value="1"/>
</dbReference>
<dbReference type="OrthoDB" id="3672182at2"/>
<evidence type="ECO:0000256" key="2">
    <source>
        <dbReference type="ARBA" id="ARBA00022801"/>
    </source>
</evidence>
<proteinExistence type="inferred from homology"/>
<organism evidence="5 6">
    <name type="scientific">Leucobacter komagatae</name>
    <dbReference type="NCBI Taxonomy" id="55969"/>
    <lineage>
        <taxon>Bacteria</taxon>
        <taxon>Bacillati</taxon>
        <taxon>Actinomycetota</taxon>
        <taxon>Actinomycetes</taxon>
        <taxon>Micrococcales</taxon>
        <taxon>Microbacteriaceae</taxon>
        <taxon>Leucobacter</taxon>
    </lineage>
</organism>
<dbReference type="CDD" id="cd03445">
    <property type="entry name" value="Thioesterase_II_repeat2"/>
    <property type="match status" value="1"/>
</dbReference>
<sequence length="310" mass="33490">MTVSLPKLATPWALTRLPGDDDSRDPGERFERWEGRTVPTPWPAAYGGDLSVGTLAAAVGSAAEGQLPHSMQIVFLLPGDRDGSLTYEVERVRDGFRYANRSVRLIQGGNEIAEGSVLLRAPRPGEVHVAPKPQLAGLPDPDSLPSAADAIAARGALSDDGGLEQYWGADRQLDTRHIDPPLYGEAVAPRERNRVWVRFTGDDGAQRELLASPAGRSGLIAYIADDTILESAAASLGHGWLAPGLFSTTIQQSIWFHADFDPADWLLFSQRLVSRAGDHVVCQGDMFTREGALVATVVQEGILRVRRPQA</sequence>
<feature type="domain" description="Acyl-CoA thioesterase-like N-terminal HotDog" evidence="4">
    <location>
        <begin position="39"/>
        <end position="118"/>
    </location>
</feature>
<dbReference type="InterPro" id="IPR029069">
    <property type="entry name" value="HotDog_dom_sf"/>
</dbReference>
<dbReference type="PANTHER" id="PTHR11066:SF34">
    <property type="entry name" value="ACYL-COENZYME A THIOESTERASE 8"/>
    <property type="match status" value="1"/>
</dbReference>
<dbReference type="GO" id="GO:0009062">
    <property type="term" value="P:fatty acid catabolic process"/>
    <property type="evidence" value="ECO:0007669"/>
    <property type="project" value="TreeGrafter"/>
</dbReference>
<evidence type="ECO:0000256" key="1">
    <source>
        <dbReference type="ARBA" id="ARBA00006538"/>
    </source>
</evidence>
<protein>
    <submittedName>
        <fullName evidence="5">Acyl-CoA thioesterase-2</fullName>
    </submittedName>
</protein>
<gene>
    <name evidence="5" type="ORF">FB468_0162</name>
</gene>
<dbReference type="SUPFAM" id="SSF54637">
    <property type="entry name" value="Thioesterase/thiol ester dehydrase-isomerase"/>
    <property type="match status" value="2"/>
</dbReference>
<comment type="similarity">
    <text evidence="1">Belongs to the C/M/P thioester hydrolase family.</text>
</comment>
<dbReference type="Proteomes" id="UP000319094">
    <property type="component" value="Unassembled WGS sequence"/>
</dbReference>
<dbReference type="InterPro" id="IPR025652">
    <property type="entry name" value="TesB_C"/>
</dbReference>
<dbReference type="GO" id="GO:0006637">
    <property type="term" value="P:acyl-CoA metabolic process"/>
    <property type="evidence" value="ECO:0007669"/>
    <property type="project" value="InterPro"/>
</dbReference>
<reference evidence="5 6" key="1">
    <citation type="submission" date="2019-06" db="EMBL/GenBank/DDBJ databases">
        <title>Sequencing the genomes of 1000 actinobacteria strains.</title>
        <authorList>
            <person name="Klenk H.-P."/>
        </authorList>
    </citation>
    <scope>NUCLEOTIDE SEQUENCE [LARGE SCALE GENOMIC DNA]</scope>
    <source>
        <strain evidence="5 6">DSM 8803</strain>
    </source>
</reference>